<keyword evidence="2" id="KW-1185">Reference proteome</keyword>
<evidence type="ECO:0000313" key="2">
    <source>
        <dbReference type="Proteomes" id="UP000000311"/>
    </source>
</evidence>
<dbReference type="InParanoid" id="E2A6F1"/>
<evidence type="ECO:0000313" key="1">
    <source>
        <dbReference type="EMBL" id="EFN71036.1"/>
    </source>
</evidence>
<reference evidence="1 2" key="1">
    <citation type="journal article" date="2010" name="Science">
        <title>Genomic comparison of the ants Camponotus floridanus and Harpegnathos saltator.</title>
        <authorList>
            <person name="Bonasio R."/>
            <person name="Zhang G."/>
            <person name="Ye C."/>
            <person name="Mutti N.S."/>
            <person name="Fang X."/>
            <person name="Qin N."/>
            <person name="Donahue G."/>
            <person name="Yang P."/>
            <person name="Li Q."/>
            <person name="Li C."/>
            <person name="Zhang P."/>
            <person name="Huang Z."/>
            <person name="Berger S.L."/>
            <person name="Reinberg D."/>
            <person name="Wang J."/>
            <person name="Liebig J."/>
        </authorList>
    </citation>
    <scope>NUCLEOTIDE SEQUENCE [LARGE SCALE GENOMIC DNA]</scope>
    <source>
        <strain evidence="2">C129</strain>
    </source>
</reference>
<protein>
    <submittedName>
        <fullName evidence="1">Uncharacterized protein</fullName>
    </submittedName>
</protein>
<gene>
    <name evidence="1" type="ORF">EAG_09926</name>
</gene>
<dbReference type="EMBL" id="GL437123">
    <property type="protein sequence ID" value="EFN71036.1"/>
    <property type="molecule type" value="Genomic_DNA"/>
</dbReference>
<dbReference type="Proteomes" id="UP000000311">
    <property type="component" value="Unassembled WGS sequence"/>
</dbReference>
<proteinExistence type="predicted"/>
<sequence>MRVVPAINGATSASNVFTELKPINARVCQLLTAWLAQPQRGATYRFASGRENEAPLLHPEDAECPIEAGLSLARIVGKNPQSIRLYQSPATFILIRNRENEITKLRILCILNHQI</sequence>
<organism evidence="2">
    <name type="scientific">Camponotus floridanus</name>
    <name type="common">Florida carpenter ant</name>
    <dbReference type="NCBI Taxonomy" id="104421"/>
    <lineage>
        <taxon>Eukaryota</taxon>
        <taxon>Metazoa</taxon>
        <taxon>Ecdysozoa</taxon>
        <taxon>Arthropoda</taxon>
        <taxon>Hexapoda</taxon>
        <taxon>Insecta</taxon>
        <taxon>Pterygota</taxon>
        <taxon>Neoptera</taxon>
        <taxon>Endopterygota</taxon>
        <taxon>Hymenoptera</taxon>
        <taxon>Apocrita</taxon>
        <taxon>Aculeata</taxon>
        <taxon>Formicoidea</taxon>
        <taxon>Formicidae</taxon>
        <taxon>Formicinae</taxon>
        <taxon>Camponotus</taxon>
    </lineage>
</organism>
<dbReference type="AlphaFoldDB" id="E2A6F1"/>
<name>E2A6F1_CAMFO</name>
<accession>E2A6F1</accession>